<organism evidence="1 2">
    <name type="scientific">Desulfatitalea alkaliphila</name>
    <dbReference type="NCBI Taxonomy" id="2929485"/>
    <lineage>
        <taxon>Bacteria</taxon>
        <taxon>Pseudomonadati</taxon>
        <taxon>Thermodesulfobacteriota</taxon>
        <taxon>Desulfobacteria</taxon>
        <taxon>Desulfobacterales</taxon>
        <taxon>Desulfosarcinaceae</taxon>
        <taxon>Desulfatitalea</taxon>
    </lineage>
</organism>
<evidence type="ECO:0000313" key="2">
    <source>
        <dbReference type="Proteomes" id="UP001165427"/>
    </source>
</evidence>
<dbReference type="Proteomes" id="UP001165427">
    <property type="component" value="Unassembled WGS sequence"/>
</dbReference>
<protein>
    <submittedName>
        <fullName evidence="1">Uncharacterized protein</fullName>
    </submittedName>
</protein>
<dbReference type="EMBL" id="JALJRB010000002">
    <property type="protein sequence ID" value="MCJ8499361.1"/>
    <property type="molecule type" value="Genomic_DNA"/>
</dbReference>
<sequence>MEPFKQCPKCRFPWPARADFLADPHLTLVGYQVNFKALETGLLMFNHICKTTLALPVRAFRDLYDGPLFTERAAGGADCPGHCLHQSKLDPCPARCECAFVRHILQLIRDWPKTNGGGPRPPLE</sequence>
<gene>
    <name evidence="1" type="ORF">MRX98_02150</name>
</gene>
<evidence type="ECO:0000313" key="1">
    <source>
        <dbReference type="EMBL" id="MCJ8499361.1"/>
    </source>
</evidence>
<name>A0AA41R221_9BACT</name>
<reference evidence="1" key="1">
    <citation type="submission" date="2022-04" db="EMBL/GenBank/DDBJ databases">
        <title>Desulfatitalea alkaliphila sp. nov., a novel anaerobic sulfate-reducing bacterium isolated from terrestrial mud volcano, Taman Peninsula, Russia.</title>
        <authorList>
            <person name="Khomyakova M.A."/>
            <person name="Merkel A.Y."/>
            <person name="Slobodkin A.I."/>
        </authorList>
    </citation>
    <scope>NUCLEOTIDE SEQUENCE</scope>
    <source>
        <strain evidence="1">M08but</strain>
    </source>
</reference>
<proteinExistence type="predicted"/>
<accession>A0AA41R221</accession>
<keyword evidence="2" id="KW-1185">Reference proteome</keyword>
<dbReference type="RefSeq" id="WP_246902616.1">
    <property type="nucleotide sequence ID" value="NZ_JALJRB010000002.1"/>
</dbReference>
<comment type="caution">
    <text evidence="1">The sequence shown here is derived from an EMBL/GenBank/DDBJ whole genome shotgun (WGS) entry which is preliminary data.</text>
</comment>
<dbReference type="AlphaFoldDB" id="A0AA41R221"/>